<name>A0A963YSZ9_9PROT</name>
<evidence type="ECO:0000259" key="3">
    <source>
        <dbReference type="Pfam" id="PF13458"/>
    </source>
</evidence>
<accession>A0A963YSZ9</accession>
<dbReference type="InterPro" id="IPR028082">
    <property type="entry name" value="Peripla_BP_I"/>
</dbReference>
<proteinExistence type="inferred from homology"/>
<dbReference type="PROSITE" id="PS51318">
    <property type="entry name" value="TAT"/>
    <property type="match status" value="1"/>
</dbReference>
<protein>
    <submittedName>
        <fullName evidence="4">Transporter substrate-binding protein</fullName>
    </submittedName>
</protein>
<dbReference type="AlphaFoldDB" id="A0A963YSZ9"/>
<evidence type="ECO:0000313" key="5">
    <source>
        <dbReference type="Proteomes" id="UP000708298"/>
    </source>
</evidence>
<comment type="similarity">
    <text evidence="1">Belongs to the leucine-binding protein family.</text>
</comment>
<comment type="caution">
    <text evidence="4">The sequence shown here is derived from an EMBL/GenBank/DDBJ whole genome shotgun (WGS) entry which is preliminary data.</text>
</comment>
<reference evidence="4" key="2">
    <citation type="submission" date="2021-01" db="EMBL/GenBank/DDBJ databases">
        <authorList>
            <person name="Mieszkin S."/>
            <person name="Pouder E."/>
            <person name="Alain K."/>
        </authorList>
    </citation>
    <scope>NUCLEOTIDE SEQUENCE</scope>
    <source>
        <strain evidence="4">HW T2.11</strain>
    </source>
</reference>
<keyword evidence="5" id="KW-1185">Reference proteome</keyword>
<feature type="domain" description="Leucine-binding protein" evidence="3">
    <location>
        <begin position="37"/>
        <end position="377"/>
    </location>
</feature>
<dbReference type="PANTHER" id="PTHR47628:SF1">
    <property type="entry name" value="ALIPHATIC AMIDASE EXPRESSION-REGULATING PROTEIN"/>
    <property type="match status" value="1"/>
</dbReference>
<dbReference type="CDD" id="cd06356">
    <property type="entry name" value="PBP1_amide_urea_BP-like"/>
    <property type="match status" value="1"/>
</dbReference>
<dbReference type="PANTHER" id="PTHR47628">
    <property type="match status" value="1"/>
</dbReference>
<dbReference type="Proteomes" id="UP000708298">
    <property type="component" value="Unassembled WGS sequence"/>
</dbReference>
<dbReference type="Gene3D" id="3.40.50.2300">
    <property type="match status" value="2"/>
</dbReference>
<keyword evidence="2" id="KW-0732">Signal</keyword>
<gene>
    <name evidence="4" type="ORF">ASILVAE211_14425</name>
</gene>
<dbReference type="Pfam" id="PF13458">
    <property type="entry name" value="Peripla_BP_6"/>
    <property type="match status" value="1"/>
</dbReference>
<organism evidence="4 5">
    <name type="scientific">Acidisoma silvae</name>
    <dbReference type="NCBI Taxonomy" id="2802396"/>
    <lineage>
        <taxon>Bacteria</taxon>
        <taxon>Pseudomonadati</taxon>
        <taxon>Pseudomonadota</taxon>
        <taxon>Alphaproteobacteria</taxon>
        <taxon>Acetobacterales</taxon>
        <taxon>Acidocellaceae</taxon>
        <taxon>Acidisoma</taxon>
    </lineage>
</organism>
<sequence>MSQSPGTRRGFLKLGAALGGTALSTPFIARHALAAEPIKVGVLLDQSGPLGLSGQPMLQATQYAAKVINDQGGLLGRPVQLVTYDTQSSMQLYTQYAQQLALKDKVAVVQGGITSASREAIRPIFDRFKTLYFYNTQYEGGVCDRDIFCTGTTPAQTVSHIVPYALKNWGKKTYIIAADYNYGHITAKWMTKYTREGGGQVLETDFFPLDVTDFSATISKIQQASPDFVLSPLVGANHLGFYRQWAAAGMKSKIPVASSVFGLSNELKSMAPSVTDGIISAFGWYPTVPGAGSTSFSDGMAKMFGPNLPMLSELDSASYEGMMFWAEGVKKAGTVERLAVIKALESGITIDGPSGKATMDPATHHVIHNAYLAKAVAGEWAIQDTYPASPPADTAAVCDLIKNPRMDKQFIVNVD</sequence>
<dbReference type="InterPro" id="IPR006311">
    <property type="entry name" value="TAT_signal"/>
</dbReference>
<dbReference type="EMBL" id="JAESVB010000006">
    <property type="protein sequence ID" value="MCB8876386.1"/>
    <property type="molecule type" value="Genomic_DNA"/>
</dbReference>
<dbReference type="SUPFAM" id="SSF53822">
    <property type="entry name" value="Periplasmic binding protein-like I"/>
    <property type="match status" value="1"/>
</dbReference>
<evidence type="ECO:0000256" key="2">
    <source>
        <dbReference type="ARBA" id="ARBA00022729"/>
    </source>
</evidence>
<dbReference type="RefSeq" id="WP_227322043.1">
    <property type="nucleotide sequence ID" value="NZ_JAESVB010000006.1"/>
</dbReference>
<evidence type="ECO:0000313" key="4">
    <source>
        <dbReference type="EMBL" id="MCB8876386.1"/>
    </source>
</evidence>
<dbReference type="InterPro" id="IPR028081">
    <property type="entry name" value="Leu-bd"/>
</dbReference>
<reference evidence="4" key="1">
    <citation type="journal article" date="2021" name="Microorganisms">
        <title>Acidisoma silvae sp. nov. and Acidisomacellulosilytica sp. nov., Two Acidophilic Bacteria Isolated from Decaying Wood, Hydrolyzing Cellulose and Producing Poly-3-hydroxybutyrate.</title>
        <authorList>
            <person name="Mieszkin S."/>
            <person name="Pouder E."/>
            <person name="Uroz S."/>
            <person name="Simon-Colin C."/>
            <person name="Alain K."/>
        </authorList>
    </citation>
    <scope>NUCLEOTIDE SEQUENCE</scope>
    <source>
        <strain evidence="4">HW T2.11</strain>
    </source>
</reference>
<evidence type="ECO:0000256" key="1">
    <source>
        <dbReference type="ARBA" id="ARBA00010062"/>
    </source>
</evidence>